<dbReference type="InterPro" id="IPR018976">
    <property type="entry name" value="Imelysin-like"/>
</dbReference>
<keyword evidence="6" id="KW-1185">Reference proteome</keyword>
<comment type="similarity">
    <text evidence="2">Belongs to the EfeM/EfeO family.</text>
</comment>
<sequence>MVAATALLALAGCTGHERGEVALTVSRSGCATEWHDPHGGEQTFRVHNVGINTTEVELVDPANGAVYAELENLGPGATRPMQVTLGRGRYAFRCLPEDTDAITSPTVTVTDGPKRGAPAIVPVDEQVLRGPVDTYRSSVQHAFPTLRRDVRRLAAAVRAGDRAAARRAWLPAHLDYERLGAAYGTFGDLADAIDRLPAGLPKGVHDPGFTGFHRIEYGLWHGESLPALRRPADALSADVTKLVAQFRTERVDPNDLPLRAHEILEMTLQFELTGEADQGSGTTLATARANVDGTVAVLDALRPVLKSRFRGLPAADAALHKLRTLLDAQYRHGIWTPVDELSAAQRRAIDGAAGEALERLAPIAALAQVRRAQ</sequence>
<evidence type="ECO:0000256" key="1">
    <source>
        <dbReference type="ARBA" id="ARBA00004196"/>
    </source>
</evidence>
<dbReference type="Pfam" id="PF09375">
    <property type="entry name" value="Peptidase_M75"/>
    <property type="match status" value="1"/>
</dbReference>
<dbReference type="EMBL" id="AP023354">
    <property type="protein sequence ID" value="BCJ30655.1"/>
    <property type="molecule type" value="Genomic_DNA"/>
</dbReference>
<accession>A0A810L6W7</accession>
<dbReference type="PANTHER" id="PTHR39192:SF1">
    <property type="entry name" value="IRON UPTAKE SYSTEM COMPONENT EFEO"/>
    <property type="match status" value="1"/>
</dbReference>
<reference evidence="5" key="1">
    <citation type="submission" date="2020-08" db="EMBL/GenBank/DDBJ databases">
        <title>Whole genome shotgun sequence of Actinocatenispora sera NBRC 101916.</title>
        <authorList>
            <person name="Komaki H."/>
            <person name="Tamura T."/>
        </authorList>
    </citation>
    <scope>NUCLEOTIDE SEQUENCE</scope>
    <source>
        <strain evidence="5">NBRC 101916</strain>
    </source>
</reference>
<dbReference type="InterPro" id="IPR034981">
    <property type="entry name" value="Imelysin-like_EfeO/Algp7"/>
</dbReference>
<gene>
    <name evidence="5" type="ORF">Asera_47630</name>
</gene>
<dbReference type="AlphaFoldDB" id="A0A810L6W7"/>
<evidence type="ECO:0000259" key="4">
    <source>
        <dbReference type="Pfam" id="PF09375"/>
    </source>
</evidence>
<evidence type="ECO:0000313" key="5">
    <source>
        <dbReference type="EMBL" id="BCJ30655.1"/>
    </source>
</evidence>
<dbReference type="Proteomes" id="UP000680750">
    <property type="component" value="Chromosome"/>
</dbReference>
<keyword evidence="3" id="KW-0732">Signal</keyword>
<protein>
    <submittedName>
        <fullName evidence="5">Iron transporter</fullName>
    </submittedName>
</protein>
<dbReference type="CDD" id="cd14656">
    <property type="entry name" value="Imelysin-like_EfeO"/>
    <property type="match status" value="1"/>
</dbReference>
<organism evidence="5 6">
    <name type="scientific">Actinocatenispora sera</name>
    <dbReference type="NCBI Taxonomy" id="390989"/>
    <lineage>
        <taxon>Bacteria</taxon>
        <taxon>Bacillati</taxon>
        <taxon>Actinomycetota</taxon>
        <taxon>Actinomycetes</taxon>
        <taxon>Micromonosporales</taxon>
        <taxon>Micromonosporaceae</taxon>
        <taxon>Actinocatenispora</taxon>
    </lineage>
</organism>
<name>A0A810L6W7_9ACTN</name>
<comment type="subcellular location">
    <subcellularLocation>
        <location evidence="1">Cell envelope</location>
    </subcellularLocation>
</comment>
<evidence type="ECO:0000256" key="3">
    <source>
        <dbReference type="ARBA" id="ARBA00022729"/>
    </source>
</evidence>
<dbReference type="InterPro" id="IPR038352">
    <property type="entry name" value="Imelysin_sf"/>
</dbReference>
<dbReference type="KEGG" id="aser:Asera_47630"/>
<dbReference type="Gene3D" id="1.20.1420.20">
    <property type="entry name" value="M75 peptidase, HXXE motif"/>
    <property type="match status" value="1"/>
</dbReference>
<evidence type="ECO:0000313" key="6">
    <source>
        <dbReference type="Proteomes" id="UP000680750"/>
    </source>
</evidence>
<proteinExistence type="inferred from homology"/>
<evidence type="ECO:0000256" key="2">
    <source>
        <dbReference type="ARBA" id="ARBA00005989"/>
    </source>
</evidence>
<dbReference type="GO" id="GO:0030313">
    <property type="term" value="C:cell envelope"/>
    <property type="evidence" value="ECO:0007669"/>
    <property type="project" value="UniProtKB-SubCell"/>
</dbReference>
<feature type="domain" description="Imelysin-like" evidence="4">
    <location>
        <begin position="132"/>
        <end position="313"/>
    </location>
</feature>
<dbReference type="PANTHER" id="PTHR39192">
    <property type="entry name" value="IRON UPTAKE SYSTEM COMPONENT EFEO"/>
    <property type="match status" value="1"/>
</dbReference>
<dbReference type="InterPro" id="IPR050894">
    <property type="entry name" value="EfeM/EfeO_iron_uptake"/>
</dbReference>